<evidence type="ECO:0000313" key="11">
    <source>
        <dbReference type="EMBL" id="OBV10272.1"/>
    </source>
</evidence>
<organism evidence="11 12">
    <name type="scientific">Erythrobacter dokdonensis DSW-74</name>
    <dbReference type="NCBI Taxonomy" id="1300349"/>
    <lineage>
        <taxon>Bacteria</taxon>
        <taxon>Pseudomonadati</taxon>
        <taxon>Pseudomonadota</taxon>
        <taxon>Alphaproteobacteria</taxon>
        <taxon>Sphingomonadales</taxon>
        <taxon>Erythrobacteraceae</taxon>
        <taxon>Erythrobacter/Porphyrobacter group</taxon>
        <taxon>Erythrobacter</taxon>
    </lineage>
</organism>
<dbReference type="Pfam" id="PF07670">
    <property type="entry name" value="Gate"/>
    <property type="match status" value="1"/>
</dbReference>
<evidence type="ECO:0000259" key="10">
    <source>
        <dbReference type="Pfam" id="PF07670"/>
    </source>
</evidence>
<feature type="transmembrane region" description="Helical" evidence="7">
    <location>
        <begin position="431"/>
        <end position="452"/>
    </location>
</feature>
<evidence type="ECO:0000256" key="5">
    <source>
        <dbReference type="ARBA" id="ARBA00022989"/>
    </source>
</evidence>
<feature type="domain" description="Concentrative nucleoside transporter C-terminal" evidence="9">
    <location>
        <begin position="295"/>
        <end position="486"/>
    </location>
</feature>
<feature type="domain" description="Nucleoside transporter/FeoB GTPase Gate" evidence="10">
    <location>
        <begin position="97"/>
        <end position="196"/>
    </location>
</feature>
<dbReference type="PANTHER" id="PTHR10590">
    <property type="entry name" value="SODIUM/NUCLEOSIDE COTRANSPORTER"/>
    <property type="match status" value="1"/>
</dbReference>
<feature type="transmembrane region" description="Helical" evidence="7">
    <location>
        <begin position="375"/>
        <end position="392"/>
    </location>
</feature>
<evidence type="ECO:0000256" key="1">
    <source>
        <dbReference type="ARBA" id="ARBA00004651"/>
    </source>
</evidence>
<comment type="caution">
    <text evidence="11">The sequence shown here is derived from an EMBL/GenBank/DDBJ whole genome shotgun (WGS) entry which is preliminary data.</text>
</comment>
<comment type="subcellular location">
    <subcellularLocation>
        <location evidence="1">Cell membrane</location>
        <topology evidence="1">Multi-pass membrane protein</topology>
    </subcellularLocation>
</comment>
<dbReference type="GO" id="GO:0005886">
    <property type="term" value="C:plasma membrane"/>
    <property type="evidence" value="ECO:0007669"/>
    <property type="project" value="UniProtKB-SubCell"/>
</dbReference>
<dbReference type="InterPro" id="IPR011642">
    <property type="entry name" value="Gate_dom"/>
</dbReference>
<reference evidence="11 12" key="1">
    <citation type="submission" date="2016-06" db="EMBL/GenBank/DDBJ databases">
        <title>Genome sequence of Porphyrobacter dokdonensis DSW-74.</title>
        <authorList>
            <person name="Kim J.F."/>
            <person name="Song J.Y."/>
        </authorList>
    </citation>
    <scope>NUCLEOTIDE SEQUENCE [LARGE SCALE GENOMIC DNA]</scope>
    <source>
        <strain evidence="11 12">DSW-74</strain>
    </source>
</reference>
<dbReference type="Pfam" id="PF01773">
    <property type="entry name" value="Nucleos_tra2_N"/>
    <property type="match status" value="1"/>
</dbReference>
<feature type="transmembrane region" description="Helical" evidence="7">
    <location>
        <begin position="6"/>
        <end position="25"/>
    </location>
</feature>
<keyword evidence="3" id="KW-1003">Cell membrane</keyword>
<evidence type="ECO:0000256" key="7">
    <source>
        <dbReference type="SAM" id="Phobius"/>
    </source>
</evidence>
<dbReference type="InterPro" id="IPR011657">
    <property type="entry name" value="CNT_C_dom"/>
</dbReference>
<evidence type="ECO:0000256" key="3">
    <source>
        <dbReference type="ARBA" id="ARBA00022475"/>
    </source>
</evidence>
<accession>A0A1A7BFT6</accession>
<dbReference type="Proteomes" id="UP000092484">
    <property type="component" value="Unassembled WGS sequence"/>
</dbReference>
<feature type="transmembrane region" description="Helical" evidence="7">
    <location>
        <begin position="95"/>
        <end position="117"/>
    </location>
</feature>
<evidence type="ECO:0000256" key="4">
    <source>
        <dbReference type="ARBA" id="ARBA00022692"/>
    </source>
</evidence>
<evidence type="ECO:0000259" key="8">
    <source>
        <dbReference type="Pfam" id="PF01773"/>
    </source>
</evidence>
<protein>
    <submittedName>
        <fullName evidence="11">Nucleoside permease</fullName>
    </submittedName>
</protein>
<evidence type="ECO:0000313" key="12">
    <source>
        <dbReference type="Proteomes" id="UP000092484"/>
    </source>
</evidence>
<feature type="transmembrane region" description="Helical" evidence="7">
    <location>
        <begin position="199"/>
        <end position="221"/>
    </location>
</feature>
<dbReference type="STRING" id="1300349.I603_2234"/>
<dbReference type="GO" id="GO:0005337">
    <property type="term" value="F:nucleoside transmembrane transporter activity"/>
    <property type="evidence" value="ECO:0007669"/>
    <property type="project" value="InterPro"/>
</dbReference>
<sequence length="492" mass="50215">MNESITSILLSLAGVLAILAIALALSSARRRINLRVVGSAFALQAFTALIVLRTDIGVAVIGGLSNGVIALLDFSKVGITSVFGPMDSNPFANTFVIAALPVIVFFAAIVSILYHLGIMQRLVRWVGGAIGWVTGISKVEALGAAANIFVGQSESPLVVRPYLAALPPARLFTLMAVGMAGVAGTILAAYASFIGAEAVPFLLAAAFMSAPGGILMAKIIMPDEPGDADARDDAVATAAVARARGKANAVAEATRVVMYDENGQEIELPQARISSVGPASITESGKAGEVTAAETFEEGQRPANIIEAAAQGTQTGVKLAVAVGAMVMVFVALVALANGMLSGVGSGIVALAAGAGAPLGAESAAWLETLSFQKLLGYVFAPVMFLIGIADWEQAQIAGGLFGTKIVLNEFVAFIDLGAMTDGQLTERSRAIITFALCGFANFSSIAIQMAVTGGLAPNQRPVIARLGLKALAAGSLANLMSAALASLFLPL</sequence>
<dbReference type="PANTHER" id="PTHR10590:SF4">
    <property type="entry name" value="SOLUTE CARRIER FAMILY 28 MEMBER 3"/>
    <property type="match status" value="1"/>
</dbReference>
<evidence type="ECO:0000256" key="6">
    <source>
        <dbReference type="ARBA" id="ARBA00023136"/>
    </source>
</evidence>
<feature type="transmembrane region" description="Helical" evidence="7">
    <location>
        <begin position="347"/>
        <end position="368"/>
    </location>
</feature>
<comment type="similarity">
    <text evidence="2">Belongs to the concentrative nucleoside transporter (CNT) (TC 2.A.41) family.</text>
</comment>
<dbReference type="AlphaFoldDB" id="A0A1A7BFT6"/>
<dbReference type="PATRIC" id="fig|1300349.4.peg.2226"/>
<dbReference type="GO" id="GO:0015293">
    <property type="term" value="F:symporter activity"/>
    <property type="evidence" value="ECO:0007669"/>
    <property type="project" value="TreeGrafter"/>
</dbReference>
<gene>
    <name evidence="11" type="ORF">I603_2234</name>
</gene>
<feature type="transmembrane region" description="Helical" evidence="7">
    <location>
        <begin position="472"/>
        <end position="490"/>
    </location>
</feature>
<dbReference type="EMBL" id="LZYB01000006">
    <property type="protein sequence ID" value="OBV10272.1"/>
    <property type="molecule type" value="Genomic_DNA"/>
</dbReference>
<dbReference type="Pfam" id="PF07662">
    <property type="entry name" value="Nucleos_tra2_C"/>
    <property type="match status" value="1"/>
</dbReference>
<keyword evidence="6 7" id="KW-0472">Membrane</keyword>
<feature type="domain" description="Concentrative nucleoside transporter N-terminal" evidence="8">
    <location>
        <begin position="13"/>
        <end position="85"/>
    </location>
</feature>
<dbReference type="InterPro" id="IPR002668">
    <property type="entry name" value="CNT_N_dom"/>
</dbReference>
<evidence type="ECO:0000259" key="9">
    <source>
        <dbReference type="Pfam" id="PF07662"/>
    </source>
</evidence>
<feature type="transmembrane region" description="Helical" evidence="7">
    <location>
        <begin position="398"/>
        <end position="419"/>
    </location>
</feature>
<feature type="transmembrane region" description="Helical" evidence="7">
    <location>
        <begin position="56"/>
        <end position="74"/>
    </location>
</feature>
<feature type="transmembrane region" description="Helical" evidence="7">
    <location>
        <begin position="171"/>
        <end position="193"/>
    </location>
</feature>
<name>A0A1A7BFT6_9SPHN</name>
<dbReference type="InterPro" id="IPR008276">
    <property type="entry name" value="C_nuclsd_transpt"/>
</dbReference>
<feature type="transmembrane region" description="Helical" evidence="7">
    <location>
        <begin position="319"/>
        <end position="341"/>
    </location>
</feature>
<evidence type="ECO:0000256" key="2">
    <source>
        <dbReference type="ARBA" id="ARBA00009033"/>
    </source>
</evidence>
<keyword evidence="12" id="KW-1185">Reference proteome</keyword>
<keyword evidence="4 7" id="KW-0812">Transmembrane</keyword>
<dbReference type="RefSeq" id="WP_084440065.1">
    <property type="nucleotide sequence ID" value="NZ_LZYB01000006.1"/>
</dbReference>
<proteinExistence type="inferred from homology"/>
<keyword evidence="5 7" id="KW-1133">Transmembrane helix</keyword>